<evidence type="ECO:0000313" key="1">
    <source>
        <dbReference type="EMBL" id="MED6277526.1"/>
    </source>
</evidence>
<name>A0ABU7DRR0_9TELE</name>
<reference evidence="1 2" key="1">
    <citation type="submission" date="2021-06" db="EMBL/GenBank/DDBJ databases">
        <authorList>
            <person name="Palmer J.M."/>
        </authorList>
    </citation>
    <scope>NUCLEOTIDE SEQUENCE [LARGE SCALE GENOMIC DNA]</scope>
    <source>
        <strain evidence="1 2">CL_MEX2019</strain>
        <tissue evidence="1">Muscle</tissue>
    </source>
</reference>
<evidence type="ECO:0000313" key="2">
    <source>
        <dbReference type="Proteomes" id="UP001352852"/>
    </source>
</evidence>
<dbReference type="EMBL" id="JAHUTJ010033859">
    <property type="protein sequence ID" value="MED6277526.1"/>
    <property type="molecule type" value="Genomic_DNA"/>
</dbReference>
<keyword evidence="2" id="KW-1185">Reference proteome</keyword>
<comment type="caution">
    <text evidence="1">The sequence shown here is derived from an EMBL/GenBank/DDBJ whole genome shotgun (WGS) entry which is preliminary data.</text>
</comment>
<accession>A0ABU7DRR0</accession>
<dbReference type="Proteomes" id="UP001352852">
    <property type="component" value="Unassembled WGS sequence"/>
</dbReference>
<proteinExistence type="predicted"/>
<protein>
    <submittedName>
        <fullName evidence="1">Uncharacterized protein</fullName>
    </submittedName>
</protein>
<organism evidence="1 2">
    <name type="scientific">Characodon lateralis</name>
    <dbReference type="NCBI Taxonomy" id="208331"/>
    <lineage>
        <taxon>Eukaryota</taxon>
        <taxon>Metazoa</taxon>
        <taxon>Chordata</taxon>
        <taxon>Craniata</taxon>
        <taxon>Vertebrata</taxon>
        <taxon>Euteleostomi</taxon>
        <taxon>Actinopterygii</taxon>
        <taxon>Neopterygii</taxon>
        <taxon>Teleostei</taxon>
        <taxon>Neoteleostei</taxon>
        <taxon>Acanthomorphata</taxon>
        <taxon>Ovalentaria</taxon>
        <taxon>Atherinomorphae</taxon>
        <taxon>Cyprinodontiformes</taxon>
        <taxon>Goodeidae</taxon>
        <taxon>Characodon</taxon>
    </lineage>
</organism>
<gene>
    <name evidence="1" type="ORF">CHARACLAT_014347</name>
</gene>
<sequence length="145" mass="15588">MNISLTCLNVLDIKPTMSITLRQRKGWRNGCDTPTENAAAGSPHQTAFLTSGGAAREAHLVLIHSKQQGEAHCVSAGDPEVQFKAAGLKNKINGRWKKDAAGCFSRGWRDDFSSLSVRFVSDDAESRCSSFVSNTARDGGVCVCV</sequence>